<evidence type="ECO:0000256" key="6">
    <source>
        <dbReference type="ARBA" id="ARBA00023295"/>
    </source>
</evidence>
<dbReference type="SUPFAM" id="SSF51126">
    <property type="entry name" value="Pectin lyase-like"/>
    <property type="match status" value="1"/>
</dbReference>
<dbReference type="InterPro" id="IPR011050">
    <property type="entry name" value="Pectin_lyase_fold/virulence"/>
</dbReference>
<evidence type="ECO:0000313" key="10">
    <source>
        <dbReference type="EnsemblPlants" id="KRH33770"/>
    </source>
</evidence>
<dbReference type="Gene3D" id="2.160.20.10">
    <property type="entry name" value="Single-stranded right-handed beta-helix, Pectin lyase-like"/>
    <property type="match status" value="1"/>
</dbReference>
<proteinExistence type="inferred from homology"/>
<evidence type="ECO:0000256" key="5">
    <source>
        <dbReference type="ARBA" id="ARBA00022801"/>
    </source>
</evidence>
<sequence length="115" mass="13283">MRFELSLNPLMLAIRFFMSSNLKVQGLKTKNSSQFRFRFDSCQNVQIEKFIIISPAQSPKTGGIHFENTNNSLRKVYNSVISNGNSINYLLILYVYQHQQALVVLQARRLEPVVM</sequence>
<comment type="subcellular location">
    <subcellularLocation>
        <location evidence="1">Secreted</location>
        <location evidence="1">Cell wall</location>
    </subcellularLocation>
</comment>
<accession>K7LJF4</accession>
<dbReference type="InParanoid" id="K7LJF4"/>
<reference evidence="9" key="3">
    <citation type="submission" date="2018-07" db="EMBL/GenBank/DDBJ databases">
        <title>WGS assembly of Glycine max.</title>
        <authorList>
            <person name="Schmutz J."/>
            <person name="Cannon S."/>
            <person name="Schlueter J."/>
            <person name="Ma J."/>
            <person name="Mitros T."/>
            <person name="Nelson W."/>
            <person name="Hyten D."/>
            <person name="Song Q."/>
            <person name="Thelen J."/>
            <person name="Cheng J."/>
            <person name="Xu D."/>
            <person name="Hellsten U."/>
            <person name="May G."/>
            <person name="Yu Y."/>
            <person name="Sakurai T."/>
            <person name="Umezawa T."/>
            <person name="Bhattacharyya M."/>
            <person name="Sandhu D."/>
            <person name="Valliyodan B."/>
            <person name="Lindquist E."/>
            <person name="Peto M."/>
            <person name="Grant D."/>
            <person name="Shu S."/>
            <person name="Goodstein D."/>
            <person name="Barry K."/>
            <person name="Futrell-Griggs M."/>
            <person name="Abernathy B."/>
            <person name="Du J."/>
            <person name="Tian Z."/>
            <person name="Zhu L."/>
            <person name="Gill N."/>
            <person name="Joshi T."/>
            <person name="Libault M."/>
            <person name="Sethuraman A."/>
            <person name="Zhang X."/>
            <person name="Shinozaki K."/>
            <person name="Nguyen H."/>
            <person name="Wing R."/>
            <person name="Cregan P."/>
            <person name="Specht J."/>
            <person name="Grimwood J."/>
            <person name="Rokhsar D."/>
            <person name="Stacey G."/>
            <person name="Shoemaker R."/>
            <person name="Jackson S."/>
        </authorList>
    </citation>
    <scope>NUCLEOTIDE SEQUENCE</scope>
    <source>
        <tissue evidence="9">Callus</tissue>
    </source>
</reference>
<comment type="similarity">
    <text evidence="2 8">Belongs to the glycosyl hydrolase 28 family.</text>
</comment>
<dbReference type="GO" id="GO:0071555">
    <property type="term" value="P:cell wall organization"/>
    <property type="evidence" value="ECO:0007669"/>
    <property type="project" value="UniProtKB-KW"/>
</dbReference>
<dbReference type="PANTHER" id="PTHR31375">
    <property type="match status" value="1"/>
</dbReference>
<dbReference type="Proteomes" id="UP000008827">
    <property type="component" value="Chromosome 10"/>
</dbReference>
<dbReference type="AlphaFoldDB" id="K7LJF4"/>
<keyword evidence="3" id="KW-0134">Cell wall</keyword>
<protein>
    <submittedName>
        <fullName evidence="9 10">Uncharacterized protein</fullName>
    </submittedName>
</protein>
<evidence type="ECO:0000256" key="1">
    <source>
        <dbReference type="ARBA" id="ARBA00004191"/>
    </source>
</evidence>
<dbReference type="Gramene" id="KRH33770">
    <property type="protein sequence ID" value="KRH33770"/>
    <property type="gene ID" value="GLYMA_10G144900"/>
</dbReference>
<dbReference type="EnsemblPlants" id="KRH33770">
    <property type="protein sequence ID" value="KRH33770"/>
    <property type="gene ID" value="GLYMA_10G144900"/>
</dbReference>
<keyword evidence="7" id="KW-0961">Cell wall biogenesis/degradation</keyword>
<dbReference type="SMR" id="K7LJF4"/>
<dbReference type="InterPro" id="IPR012334">
    <property type="entry name" value="Pectin_lyas_fold"/>
</dbReference>
<evidence type="ECO:0000256" key="8">
    <source>
        <dbReference type="RuleBase" id="RU361169"/>
    </source>
</evidence>
<evidence type="ECO:0000256" key="2">
    <source>
        <dbReference type="ARBA" id="ARBA00008834"/>
    </source>
</evidence>
<reference evidence="10" key="2">
    <citation type="submission" date="2018-02" db="UniProtKB">
        <authorList>
            <consortium name="EnsemblPlants"/>
        </authorList>
    </citation>
    <scope>IDENTIFICATION</scope>
    <source>
        <strain evidence="10">Williams 82</strain>
    </source>
</reference>
<evidence type="ECO:0000313" key="9">
    <source>
        <dbReference type="EMBL" id="KRH33770.1"/>
    </source>
</evidence>
<evidence type="ECO:0000256" key="4">
    <source>
        <dbReference type="ARBA" id="ARBA00022525"/>
    </source>
</evidence>
<keyword evidence="11" id="KW-1185">Reference proteome</keyword>
<gene>
    <name evidence="9" type="ORF">GLYMA_10G144900</name>
</gene>
<dbReference type="HOGENOM" id="CLU_2113317_0_0_1"/>
<reference evidence="9 10" key="1">
    <citation type="journal article" date="2010" name="Nature">
        <title>Genome sequence of the palaeopolyploid soybean.</title>
        <authorList>
            <person name="Schmutz J."/>
            <person name="Cannon S.B."/>
            <person name="Schlueter J."/>
            <person name="Ma J."/>
            <person name="Mitros T."/>
            <person name="Nelson W."/>
            <person name="Hyten D.L."/>
            <person name="Song Q."/>
            <person name="Thelen J.J."/>
            <person name="Cheng J."/>
            <person name="Xu D."/>
            <person name="Hellsten U."/>
            <person name="May G.D."/>
            <person name="Yu Y."/>
            <person name="Sakurai T."/>
            <person name="Umezawa T."/>
            <person name="Bhattacharyya M.K."/>
            <person name="Sandhu D."/>
            <person name="Valliyodan B."/>
            <person name="Lindquist E."/>
            <person name="Peto M."/>
            <person name="Grant D."/>
            <person name="Shu S."/>
            <person name="Goodstein D."/>
            <person name="Barry K."/>
            <person name="Futrell-Griggs M."/>
            <person name="Abernathy B."/>
            <person name="Du J."/>
            <person name="Tian Z."/>
            <person name="Zhu L."/>
            <person name="Gill N."/>
            <person name="Joshi T."/>
            <person name="Libault M."/>
            <person name="Sethuraman A."/>
            <person name="Zhang X.-C."/>
            <person name="Shinozaki K."/>
            <person name="Nguyen H.T."/>
            <person name="Wing R.A."/>
            <person name="Cregan P."/>
            <person name="Specht J."/>
            <person name="Grimwood J."/>
            <person name="Rokhsar D."/>
            <person name="Stacey G."/>
            <person name="Shoemaker R.C."/>
            <person name="Jackson S.A."/>
        </authorList>
    </citation>
    <scope>NUCLEOTIDE SEQUENCE [LARGE SCALE GENOMIC DNA]</scope>
    <source>
        <strain evidence="10">cv. Williams 82</strain>
        <tissue evidence="9">Callus</tissue>
    </source>
</reference>
<dbReference type="PaxDb" id="3847-GLYMA10G28551.1"/>
<evidence type="ECO:0000256" key="7">
    <source>
        <dbReference type="ARBA" id="ARBA00023316"/>
    </source>
</evidence>
<name>K7LJF4_SOYBN</name>
<dbReference type="EMBL" id="CM000843">
    <property type="protein sequence ID" value="KRH33770.1"/>
    <property type="molecule type" value="Genomic_DNA"/>
</dbReference>
<evidence type="ECO:0000256" key="3">
    <source>
        <dbReference type="ARBA" id="ARBA00022512"/>
    </source>
</evidence>
<organism evidence="10">
    <name type="scientific">Glycine max</name>
    <name type="common">Soybean</name>
    <name type="synonym">Glycine hispida</name>
    <dbReference type="NCBI Taxonomy" id="3847"/>
    <lineage>
        <taxon>Eukaryota</taxon>
        <taxon>Viridiplantae</taxon>
        <taxon>Streptophyta</taxon>
        <taxon>Embryophyta</taxon>
        <taxon>Tracheophyta</taxon>
        <taxon>Spermatophyta</taxon>
        <taxon>Magnoliopsida</taxon>
        <taxon>eudicotyledons</taxon>
        <taxon>Gunneridae</taxon>
        <taxon>Pentapetalae</taxon>
        <taxon>rosids</taxon>
        <taxon>fabids</taxon>
        <taxon>Fabales</taxon>
        <taxon>Fabaceae</taxon>
        <taxon>Papilionoideae</taxon>
        <taxon>50 kb inversion clade</taxon>
        <taxon>NPAAA clade</taxon>
        <taxon>indigoferoid/millettioid clade</taxon>
        <taxon>Phaseoleae</taxon>
        <taxon>Glycine</taxon>
        <taxon>Glycine subgen. Soja</taxon>
    </lineage>
</organism>
<dbReference type="GO" id="GO:0005975">
    <property type="term" value="P:carbohydrate metabolic process"/>
    <property type="evidence" value="ECO:0007669"/>
    <property type="project" value="InterPro"/>
</dbReference>
<keyword evidence="4" id="KW-0964">Secreted</keyword>
<dbReference type="OrthoDB" id="1733092at2759"/>
<keyword evidence="5 8" id="KW-0378">Hydrolase</keyword>
<dbReference type="InterPro" id="IPR000743">
    <property type="entry name" value="Glyco_hydro_28"/>
</dbReference>
<keyword evidence="6 8" id="KW-0326">Glycosidase</keyword>
<dbReference type="Pfam" id="PF00295">
    <property type="entry name" value="Glyco_hydro_28"/>
    <property type="match status" value="1"/>
</dbReference>
<dbReference type="GO" id="GO:0004650">
    <property type="term" value="F:polygalacturonase activity"/>
    <property type="evidence" value="ECO:0007669"/>
    <property type="project" value="InterPro"/>
</dbReference>
<evidence type="ECO:0000313" key="11">
    <source>
        <dbReference type="Proteomes" id="UP000008827"/>
    </source>
</evidence>